<accession>A0A0J0XFK4</accession>
<sequence>MQDEGPSTAAFADYTLRSDVRRKAVLYCWPSSFLSTVPRLCLLEKGYHSNEYDIQHVDITSGHNFSPGYLRINRNATIPTLVLPRADRSEDGEHSGVHILDDMKSICAFIDASRPPLPSPATSRRPTPILSPLTAKDRALCEDLIDLVRSPLVDPNFLDVTARDASEFRVKLRGVQGVRLRDRQKVIAQYLDVARDGAASAHASGDVKEGSRWAEMVTTLEGKWRSSQALMDVWNGAVDDERQLEYYETSNAAWAVHLPGTFAKLEVKMIGPFALGDDVSIADLYIIAWLARIVAMCGGGPVPAALALVEPYMGGVRFGTRLQIYWGHWVQRSSFRRIAPDLFPT</sequence>
<dbReference type="STRING" id="879819.A0A0J0XFK4"/>
<dbReference type="EMBL" id="KQ087248">
    <property type="protein sequence ID" value="KLT39836.1"/>
    <property type="molecule type" value="Genomic_DNA"/>
</dbReference>
<evidence type="ECO:0000313" key="3">
    <source>
        <dbReference type="Proteomes" id="UP000053611"/>
    </source>
</evidence>
<protein>
    <recommendedName>
        <fullName evidence="1">GST N-terminal domain-containing protein</fullName>
    </recommendedName>
</protein>
<evidence type="ECO:0000259" key="1">
    <source>
        <dbReference type="Pfam" id="PF13417"/>
    </source>
</evidence>
<dbReference type="SUPFAM" id="SSF52833">
    <property type="entry name" value="Thioredoxin-like"/>
    <property type="match status" value="1"/>
</dbReference>
<dbReference type="AlphaFoldDB" id="A0A0J0XFK4"/>
<dbReference type="InterPro" id="IPR004045">
    <property type="entry name" value="Glutathione_S-Trfase_N"/>
</dbReference>
<gene>
    <name evidence="2" type="ORF">CC85DRAFT_278871</name>
</gene>
<keyword evidence="3" id="KW-1185">Reference proteome</keyword>
<name>A0A0J0XFK4_9TREE</name>
<evidence type="ECO:0000313" key="2">
    <source>
        <dbReference type="EMBL" id="KLT39836.1"/>
    </source>
</evidence>
<feature type="domain" description="GST N-terminal" evidence="1">
    <location>
        <begin position="26"/>
        <end position="112"/>
    </location>
</feature>
<organism evidence="2 3">
    <name type="scientific">Cutaneotrichosporon oleaginosum</name>
    <dbReference type="NCBI Taxonomy" id="879819"/>
    <lineage>
        <taxon>Eukaryota</taxon>
        <taxon>Fungi</taxon>
        <taxon>Dikarya</taxon>
        <taxon>Basidiomycota</taxon>
        <taxon>Agaricomycotina</taxon>
        <taxon>Tremellomycetes</taxon>
        <taxon>Trichosporonales</taxon>
        <taxon>Trichosporonaceae</taxon>
        <taxon>Cutaneotrichosporon</taxon>
    </lineage>
</organism>
<dbReference type="Gene3D" id="3.40.30.10">
    <property type="entry name" value="Glutaredoxin"/>
    <property type="match status" value="1"/>
</dbReference>
<proteinExistence type="predicted"/>
<dbReference type="InterPro" id="IPR036249">
    <property type="entry name" value="Thioredoxin-like_sf"/>
</dbReference>
<dbReference type="Pfam" id="PF13417">
    <property type="entry name" value="GST_N_3"/>
    <property type="match status" value="1"/>
</dbReference>
<reference evidence="2 3" key="1">
    <citation type="submission" date="2015-03" db="EMBL/GenBank/DDBJ databases">
        <title>Genomics and transcriptomics of the oil-accumulating basidiomycete yeast T. oleaginosus allow insights into substrate utilization and the diverse evolutionary trajectories of mating systems in fungi.</title>
        <authorList>
            <consortium name="DOE Joint Genome Institute"/>
            <person name="Kourist R."/>
            <person name="Kracht O."/>
            <person name="Bracharz F."/>
            <person name="Lipzen A."/>
            <person name="Nolan M."/>
            <person name="Ohm R."/>
            <person name="Grigoriev I."/>
            <person name="Sun S."/>
            <person name="Heitman J."/>
            <person name="Bruck T."/>
            <person name="Nowrousian M."/>
        </authorList>
    </citation>
    <scope>NUCLEOTIDE SEQUENCE [LARGE SCALE GENOMIC DNA]</scope>
    <source>
        <strain evidence="2 3">IBC0246</strain>
    </source>
</reference>
<dbReference type="Proteomes" id="UP000053611">
    <property type="component" value="Unassembled WGS sequence"/>
</dbReference>
<dbReference type="OrthoDB" id="412788at2759"/>